<comment type="caution">
    <text evidence="2">The sequence shown here is derived from an EMBL/GenBank/DDBJ whole genome shotgun (WGS) entry which is preliminary data.</text>
</comment>
<dbReference type="Proteomes" id="UP000276834">
    <property type="component" value="Unassembled WGS sequence"/>
</dbReference>
<reference evidence="2 3" key="1">
    <citation type="journal article" date="2018" name="Proc. R. Soc. B">
        <title>A non-coding region near Follistatin controls head colour polymorphism in the Gouldian finch.</title>
        <authorList>
            <person name="Toomey M.B."/>
            <person name="Marques C.I."/>
            <person name="Andrade P."/>
            <person name="Araujo P.M."/>
            <person name="Sabatino S."/>
            <person name="Gazda M.A."/>
            <person name="Afonso S."/>
            <person name="Lopes R.J."/>
            <person name="Corbo J.C."/>
            <person name="Carneiro M."/>
        </authorList>
    </citation>
    <scope>NUCLEOTIDE SEQUENCE [LARGE SCALE GENOMIC DNA]</scope>
    <source>
        <strain evidence="2">Red01</strain>
        <tissue evidence="2">Muscle</tissue>
    </source>
</reference>
<organism evidence="2 3">
    <name type="scientific">Chloebia gouldiae</name>
    <name type="common">Gouldian finch</name>
    <name type="synonym">Erythrura gouldiae</name>
    <dbReference type="NCBI Taxonomy" id="44316"/>
    <lineage>
        <taxon>Eukaryota</taxon>
        <taxon>Metazoa</taxon>
        <taxon>Chordata</taxon>
        <taxon>Craniata</taxon>
        <taxon>Vertebrata</taxon>
        <taxon>Euteleostomi</taxon>
        <taxon>Archelosauria</taxon>
        <taxon>Archosauria</taxon>
        <taxon>Dinosauria</taxon>
        <taxon>Saurischia</taxon>
        <taxon>Theropoda</taxon>
        <taxon>Coelurosauria</taxon>
        <taxon>Aves</taxon>
        <taxon>Neognathae</taxon>
        <taxon>Neoaves</taxon>
        <taxon>Telluraves</taxon>
        <taxon>Australaves</taxon>
        <taxon>Passeriformes</taxon>
        <taxon>Passeroidea</taxon>
        <taxon>Passeridae</taxon>
        <taxon>Chloebia</taxon>
    </lineage>
</organism>
<protein>
    <submittedName>
        <fullName evidence="2">Uncharacterized protein</fullName>
    </submittedName>
</protein>
<feature type="region of interest" description="Disordered" evidence="1">
    <location>
        <begin position="103"/>
        <end position="232"/>
    </location>
</feature>
<feature type="compositionally biased region" description="Basic and acidic residues" evidence="1">
    <location>
        <begin position="287"/>
        <end position="301"/>
    </location>
</feature>
<dbReference type="InterPro" id="IPR033305">
    <property type="entry name" value="Hydin-like"/>
</dbReference>
<name>A0A3L8S4D1_CHLGU</name>
<gene>
    <name evidence="2" type="ORF">DV515_00012612</name>
</gene>
<feature type="compositionally biased region" description="Basic and acidic residues" evidence="1">
    <location>
        <begin position="132"/>
        <end position="180"/>
    </location>
</feature>
<dbReference type="PANTHER" id="PTHR23053">
    <property type="entry name" value="DLEC1 DELETED IN LUNG AND ESOPHAGEAL CANCER 1"/>
    <property type="match status" value="1"/>
</dbReference>
<dbReference type="PANTHER" id="PTHR23053:SF0">
    <property type="entry name" value="HYDROCEPHALUS-INDUCING PROTEIN HOMOLOG"/>
    <property type="match status" value="1"/>
</dbReference>
<evidence type="ECO:0000313" key="2">
    <source>
        <dbReference type="EMBL" id="RLV96411.1"/>
    </source>
</evidence>
<dbReference type="GO" id="GO:0003341">
    <property type="term" value="P:cilium movement"/>
    <property type="evidence" value="ECO:0007669"/>
    <property type="project" value="TreeGrafter"/>
</dbReference>
<accession>A0A3L8S4D1</accession>
<sequence length="446" mass="49759">MSSPISPGTIGWVRKGCESLQLTQSIRLCLQSLMVSPLVCAKELQQKKAIQRNREHVLQMDEDEYDTLPEEKKEEVDKIILEMKIIQMEGELKELAQKLEEEAKDLEEEERQKEEEKQKKENKGVSMGKQPAKPEKEAKTPEKKETKSPEKKETKMPERKETKAPEKVAPKAPEKGDSKAAQRRGTKASVKEETKFPEKGGTKAPQKRETKAPKKETKVPEQGEAGIPEDPAEMEKNLILRFQIYESSQQNITEVFSYWDRVQGTVIQKVNKSQPSGENKGLKKTSKPQEKVKKPERERGGQRSLLSSQLGMQSEVAEGAVRDERVGVPCLDIQVSDPKAMLGEILGDGKLPTEDQMLKHLGLHPDGPPLSPAAVLSIVEYPEERLGSAERVEPFTIVAPEGAAVQDNLVGAPVVPALKVPGQGPGWMGAWETGWMERALWRGSEE</sequence>
<keyword evidence="3" id="KW-1185">Reference proteome</keyword>
<feature type="compositionally biased region" description="Basic and acidic residues" evidence="1">
    <location>
        <begin position="189"/>
        <end position="221"/>
    </location>
</feature>
<dbReference type="OrthoDB" id="9219057at2759"/>
<feature type="region of interest" description="Disordered" evidence="1">
    <location>
        <begin position="270"/>
        <end position="313"/>
    </location>
</feature>
<dbReference type="GO" id="GO:0005930">
    <property type="term" value="C:axoneme"/>
    <property type="evidence" value="ECO:0007669"/>
    <property type="project" value="TreeGrafter"/>
</dbReference>
<feature type="non-terminal residue" evidence="2">
    <location>
        <position position="446"/>
    </location>
</feature>
<dbReference type="EMBL" id="QUSF01000071">
    <property type="protein sequence ID" value="RLV96411.1"/>
    <property type="molecule type" value="Genomic_DNA"/>
</dbReference>
<evidence type="ECO:0000256" key="1">
    <source>
        <dbReference type="SAM" id="MobiDB-lite"/>
    </source>
</evidence>
<dbReference type="GO" id="GO:1904158">
    <property type="term" value="P:axonemal central apparatus assembly"/>
    <property type="evidence" value="ECO:0007669"/>
    <property type="project" value="TreeGrafter"/>
</dbReference>
<proteinExistence type="predicted"/>
<evidence type="ECO:0000313" key="3">
    <source>
        <dbReference type="Proteomes" id="UP000276834"/>
    </source>
</evidence>
<feature type="compositionally biased region" description="Basic and acidic residues" evidence="1">
    <location>
        <begin position="110"/>
        <end position="123"/>
    </location>
</feature>
<dbReference type="AlphaFoldDB" id="A0A3L8S4D1"/>